<dbReference type="Gene3D" id="3.50.50.60">
    <property type="entry name" value="FAD/NAD(P)-binding domain"/>
    <property type="match status" value="2"/>
</dbReference>
<dbReference type="EMBL" id="SHKX01000013">
    <property type="protein sequence ID" value="RZU38598.1"/>
    <property type="molecule type" value="Genomic_DNA"/>
</dbReference>
<keyword evidence="5" id="KW-0520">NAD</keyword>
<dbReference type="Proteomes" id="UP000292423">
    <property type="component" value="Unassembled WGS sequence"/>
</dbReference>
<proteinExistence type="predicted"/>
<dbReference type="SUPFAM" id="SSF51905">
    <property type="entry name" value="FAD/NAD(P)-binding domain"/>
    <property type="match status" value="1"/>
</dbReference>
<keyword evidence="3" id="KW-0274">FAD</keyword>
<keyword evidence="2" id="KW-0732">Signal</keyword>
<evidence type="ECO:0000256" key="3">
    <source>
        <dbReference type="ARBA" id="ARBA00022827"/>
    </source>
</evidence>
<comment type="caution">
    <text evidence="6">The sequence shown here is derived from an EMBL/GenBank/DDBJ whole genome shotgun (WGS) entry which is preliminary data.</text>
</comment>
<evidence type="ECO:0000256" key="4">
    <source>
        <dbReference type="ARBA" id="ARBA00022857"/>
    </source>
</evidence>
<reference evidence="6 7" key="1">
    <citation type="submission" date="2019-02" db="EMBL/GenBank/DDBJ databases">
        <title>Genomic Encyclopedia of Type Strains, Phase IV (KMG-IV): sequencing the most valuable type-strain genomes for metagenomic binning, comparative biology and taxonomic classification.</title>
        <authorList>
            <person name="Goeker M."/>
        </authorList>
    </citation>
    <scope>NUCLEOTIDE SEQUENCE [LARGE SCALE GENOMIC DNA]</scope>
    <source>
        <strain evidence="6 7">DSM 105135</strain>
    </source>
</reference>
<evidence type="ECO:0000313" key="6">
    <source>
        <dbReference type="EMBL" id="RZU38598.1"/>
    </source>
</evidence>
<keyword evidence="1" id="KW-0285">Flavoprotein</keyword>
<dbReference type="PANTHER" id="PTHR46091:SF3">
    <property type="entry name" value="AMINE OXIDASE DOMAIN-CONTAINING PROTEIN"/>
    <property type="match status" value="1"/>
</dbReference>
<evidence type="ECO:0000256" key="5">
    <source>
        <dbReference type="ARBA" id="ARBA00023027"/>
    </source>
</evidence>
<dbReference type="InterPro" id="IPR052206">
    <property type="entry name" value="Retinol_saturase"/>
</dbReference>
<evidence type="ECO:0000256" key="1">
    <source>
        <dbReference type="ARBA" id="ARBA00022630"/>
    </source>
</evidence>
<keyword evidence="7" id="KW-1185">Reference proteome</keyword>
<accession>A0A4Q7YMM7</accession>
<keyword evidence="4" id="KW-0521">NADP</keyword>
<evidence type="ECO:0000313" key="7">
    <source>
        <dbReference type="Proteomes" id="UP000292423"/>
    </source>
</evidence>
<dbReference type="PANTHER" id="PTHR46091">
    <property type="entry name" value="BLR7054 PROTEIN"/>
    <property type="match status" value="1"/>
</dbReference>
<dbReference type="OrthoDB" id="9774675at2"/>
<dbReference type="Pfam" id="PF13450">
    <property type="entry name" value="NAD_binding_8"/>
    <property type="match status" value="1"/>
</dbReference>
<gene>
    <name evidence="6" type="ORF">EV700_2533</name>
</gene>
<evidence type="ECO:0000256" key="2">
    <source>
        <dbReference type="ARBA" id="ARBA00022729"/>
    </source>
</evidence>
<dbReference type="RefSeq" id="WP_130414295.1">
    <property type="nucleotide sequence ID" value="NZ_SHKX01000013.1"/>
</dbReference>
<organism evidence="6 7">
    <name type="scientific">Fluviicoccus keumensis</name>
    <dbReference type="NCBI Taxonomy" id="1435465"/>
    <lineage>
        <taxon>Bacteria</taxon>
        <taxon>Pseudomonadati</taxon>
        <taxon>Pseudomonadota</taxon>
        <taxon>Gammaproteobacteria</taxon>
        <taxon>Moraxellales</taxon>
        <taxon>Moraxellaceae</taxon>
        <taxon>Fluviicoccus</taxon>
    </lineage>
</organism>
<dbReference type="InterPro" id="IPR036188">
    <property type="entry name" value="FAD/NAD-bd_sf"/>
</dbReference>
<sequence>MAALKPSTLRIGNRYRASRLKGPYDALIVGSGIGGLTTAALLSDLGWKVAVFEQHYTAGGYTHSYERNGYEWDVGVHYIGDMGTDTMSRRFMDYLSGGKLDWAPMDPEYDRFFIGDKVFNAVAGKAEFRANLLKDFPQEAAAIDRYLELLSEVGKAMRLHTMGRLLSPTQLKFAQPVLSRLLPKTFQRTTLEVLSELTQNRDLIAVLTGQWGDNGLPPSRSSFIIHAMIARHYMFGGFYPVGGSWKIADTIIPKIQAAGGEVFTYAKVKEILVEGGKARGLLMDDGTRIESKVVISCAGVMNTFEKLLPKPVVQKAGYDQYLKKVTQSCAHLGIYAGLKGTPEELGLPKTNFWIYPSNDYDHDLQRFFNDKNAPMPVVYISFPSAKDPDYARRHPGTSTIEIVAPAPYEWFEPWKNTVWGKRGEDYDALKNAMGERLMEALYEKLPQLRGKVDYYEVSTPLSTEYFNAYDRGELYGIDHDPQRFSQNWLTPKTKIPGLYLTGQDILSCGVVGAMMGGVLTALTVGGFKMLPVLKDVMKGNIRPVGPRLTTGGAVAES</sequence>
<dbReference type="AlphaFoldDB" id="A0A4Q7YMM7"/>
<protein>
    <submittedName>
        <fullName evidence="6">All-trans-retinol 13,14-reductase</fullName>
    </submittedName>
</protein>
<name>A0A4Q7YMM7_9GAMM</name>